<gene>
    <name evidence="3" type="ORF">ATO7_14408</name>
</gene>
<dbReference type="STRING" id="1317117.ATO7_14408"/>
<feature type="chain" id="PRO_5013299369" description="Secreted protein" evidence="2">
    <location>
        <begin position="27"/>
        <end position="864"/>
    </location>
</feature>
<proteinExistence type="predicted"/>
<sequence length="864" mass="93257">MPILKPLKSSLLVSCLTVGFNLPAWADECDLPASSAEWPIMEFVFEDDDPSTSSPLDALNPFTGYSTDQKKAIAEFECYLSKVADYYRSMGFRAPNLSTVKGKHGGQAYRVNVYDYADDDKIAKAAPRKDSSSILIADLSRAVVDGKPARPMYDHLAHELFHNVQYAYLSYEQVDNREWILEGQAQAVGMEAARTLAGVDLHKVKKDGFRLGGRPYYKTLWQVDTSKEAQEDYRTSSFWRYVAEHMAASKTNGRAGLKPITPDYSYLTTVLSQPLNDRASGPADGQWLDRGLKQASGLGLQRLYAAFASTFAGYVPDRLTKAPDGTPQQAQDNWLKYVFGGCTELALSGRAPSADTLLPQRKNGARCFKVNVAGSGRADVSLQTRAETVTALQALQIGTAGGTRIGSPQIVPSPAGGGYLGHWRFRIDGGVPNVFIVSNMAADPATTLNMDLRLNATYSRWVSDLSQPRVQSKAGAQKAAPAKAKTAPSKPATAKDATRNAAQNEVETGLEALSSQSALGAHANFERKRARCVKPFGASSCGPITSIQLSLTPGAMGDMTQTTGTGGALAQFMAQMTAIADHGALQTDSQWKKAMEEVRDTEGSTVTITIPLIEYGFSGAFDNAEIVVNGGAGRGNLQAKGPEDAIPGRGQEYRQSGRVNIVEFTPYVMRGRFEAQLTDLSAVDFSKAGEDMTLPVDRTISGEFVIAAPWEGDPEAADYLQQTTEAAMQDLSQAFPSLGNQDLASIMPSGAQGGQPSGTSGHLPSSPVQDFPRCTCDCQPIATLSPECKPICKVKLRACWAEDSRQKKLAEQLRPTAEPAASARQSRAEYIEGLRREGMSQAQIDRIMPGIDAFWAENGGWPKQ</sequence>
<feature type="region of interest" description="Disordered" evidence="1">
    <location>
        <begin position="467"/>
        <end position="505"/>
    </location>
</feature>
<dbReference type="Proteomes" id="UP000192342">
    <property type="component" value="Unassembled WGS sequence"/>
</dbReference>
<comment type="caution">
    <text evidence="3">The sequence shown here is derived from an EMBL/GenBank/DDBJ whole genome shotgun (WGS) entry which is preliminary data.</text>
</comment>
<keyword evidence="4" id="KW-1185">Reference proteome</keyword>
<dbReference type="AlphaFoldDB" id="A0A1Y1SBQ2"/>
<evidence type="ECO:0000313" key="4">
    <source>
        <dbReference type="Proteomes" id="UP000192342"/>
    </source>
</evidence>
<evidence type="ECO:0000313" key="3">
    <source>
        <dbReference type="EMBL" id="ORE85422.1"/>
    </source>
</evidence>
<name>A0A1Y1SBQ2_9GAMM</name>
<feature type="compositionally biased region" description="Low complexity" evidence="1">
    <location>
        <begin position="473"/>
        <end position="495"/>
    </location>
</feature>
<organism evidence="3 4">
    <name type="scientific">Oceanococcus atlanticus</name>
    <dbReference type="NCBI Taxonomy" id="1317117"/>
    <lineage>
        <taxon>Bacteria</taxon>
        <taxon>Pseudomonadati</taxon>
        <taxon>Pseudomonadota</taxon>
        <taxon>Gammaproteobacteria</taxon>
        <taxon>Chromatiales</taxon>
        <taxon>Oceanococcaceae</taxon>
        <taxon>Oceanococcus</taxon>
    </lineage>
</organism>
<feature type="region of interest" description="Disordered" evidence="1">
    <location>
        <begin position="742"/>
        <end position="766"/>
    </location>
</feature>
<dbReference type="OrthoDB" id="7054535at2"/>
<dbReference type="RefSeq" id="WP_083563005.1">
    <property type="nucleotide sequence ID" value="NZ_AQQV01000004.1"/>
</dbReference>
<protein>
    <recommendedName>
        <fullName evidence="5">Secreted protein</fullName>
    </recommendedName>
</protein>
<evidence type="ECO:0000256" key="2">
    <source>
        <dbReference type="SAM" id="SignalP"/>
    </source>
</evidence>
<reference evidence="3 4" key="1">
    <citation type="submission" date="2013-04" db="EMBL/GenBank/DDBJ databases">
        <title>Oceanococcus atlanticus 22II-S10r2 Genome Sequencing.</title>
        <authorList>
            <person name="Lai Q."/>
            <person name="Li G."/>
            <person name="Shao Z."/>
        </authorList>
    </citation>
    <scope>NUCLEOTIDE SEQUENCE [LARGE SCALE GENOMIC DNA]</scope>
    <source>
        <strain evidence="3 4">22II-S10r2</strain>
    </source>
</reference>
<evidence type="ECO:0000256" key="1">
    <source>
        <dbReference type="SAM" id="MobiDB-lite"/>
    </source>
</evidence>
<accession>A0A1Y1SBQ2</accession>
<dbReference type="EMBL" id="AQQV01000004">
    <property type="protein sequence ID" value="ORE85422.1"/>
    <property type="molecule type" value="Genomic_DNA"/>
</dbReference>
<evidence type="ECO:0008006" key="5">
    <source>
        <dbReference type="Google" id="ProtNLM"/>
    </source>
</evidence>
<feature type="compositionally biased region" description="Polar residues" evidence="1">
    <location>
        <begin position="757"/>
        <end position="766"/>
    </location>
</feature>
<feature type="signal peptide" evidence="2">
    <location>
        <begin position="1"/>
        <end position="26"/>
    </location>
</feature>
<keyword evidence="2" id="KW-0732">Signal</keyword>